<evidence type="ECO:0000313" key="7">
    <source>
        <dbReference type="EMBL" id="VYS80131.1"/>
    </source>
</evidence>
<comment type="function">
    <text evidence="4">Catalyzes amidations at positions B, D, E, and G on adenosylcobyrinic A,C-diamide. NH(2) groups are provided by glutamine, and one molecule of ATP is hydrogenolyzed for each amidation.</text>
</comment>
<dbReference type="UniPathway" id="UPA00148"/>
<name>A0A6N2RJ37_9FIRM</name>
<dbReference type="GO" id="GO:0009236">
    <property type="term" value="P:cobalamin biosynthetic process"/>
    <property type="evidence" value="ECO:0007669"/>
    <property type="project" value="UniProtKB-UniRule"/>
</dbReference>
<evidence type="ECO:0000256" key="1">
    <source>
        <dbReference type="ARBA" id="ARBA00004953"/>
    </source>
</evidence>
<comment type="pathway">
    <text evidence="1 4">Cofactor biosynthesis; adenosylcobalamin biosynthesis.</text>
</comment>
<gene>
    <name evidence="4 7" type="primary">cobQ</name>
    <name evidence="7" type="ORF">AULFYP135_00423</name>
</gene>
<accession>A0A6N2RJ37</accession>
<dbReference type="InterPro" id="IPR033949">
    <property type="entry name" value="CobQ_GATase1"/>
</dbReference>
<dbReference type="SUPFAM" id="SSF52540">
    <property type="entry name" value="P-loop containing nucleoside triphosphate hydrolases"/>
    <property type="match status" value="1"/>
</dbReference>
<feature type="active site" evidence="4">
    <location>
        <position position="435"/>
    </location>
</feature>
<protein>
    <recommendedName>
        <fullName evidence="4">Cobyric acid synthase</fullName>
    </recommendedName>
</protein>
<dbReference type="InterPro" id="IPR047045">
    <property type="entry name" value="CobQ_N"/>
</dbReference>
<dbReference type="GO" id="GO:0015420">
    <property type="term" value="F:ABC-type vitamin B12 transporter activity"/>
    <property type="evidence" value="ECO:0007669"/>
    <property type="project" value="UniProtKB-UniRule"/>
</dbReference>
<dbReference type="NCBIfam" id="NF001989">
    <property type="entry name" value="PRK00784.1"/>
    <property type="match status" value="1"/>
</dbReference>
<organism evidence="7">
    <name type="scientific">uncultured Anaerotruncus sp</name>
    <dbReference type="NCBI Taxonomy" id="905011"/>
    <lineage>
        <taxon>Bacteria</taxon>
        <taxon>Bacillati</taxon>
        <taxon>Bacillota</taxon>
        <taxon>Clostridia</taxon>
        <taxon>Eubacteriales</taxon>
        <taxon>Oscillospiraceae</taxon>
        <taxon>Anaerotruncus</taxon>
        <taxon>environmental samples</taxon>
    </lineage>
</organism>
<dbReference type="PROSITE" id="PS51274">
    <property type="entry name" value="GATASE_COBBQ"/>
    <property type="match status" value="1"/>
</dbReference>
<feature type="domain" description="CobQ/CobB/MinD/ParA nucleotide binding" evidence="5">
    <location>
        <begin position="5"/>
        <end position="227"/>
    </location>
</feature>
<dbReference type="HAMAP" id="MF_00028">
    <property type="entry name" value="CobQ"/>
    <property type="match status" value="1"/>
</dbReference>
<dbReference type="InterPro" id="IPR002586">
    <property type="entry name" value="CobQ/CobB/MinD/ParA_Nub-bd_dom"/>
</dbReference>
<evidence type="ECO:0000259" key="5">
    <source>
        <dbReference type="Pfam" id="PF01656"/>
    </source>
</evidence>
<keyword evidence="2 4" id="KW-0169">Cobalamin biosynthesis</keyword>
<feature type="active site" description="Nucleophile" evidence="4">
    <location>
        <position position="330"/>
    </location>
</feature>
<dbReference type="EMBL" id="CACRSL010000003">
    <property type="protein sequence ID" value="VYS80131.1"/>
    <property type="molecule type" value="Genomic_DNA"/>
</dbReference>
<dbReference type="GO" id="GO:0003824">
    <property type="term" value="F:catalytic activity"/>
    <property type="evidence" value="ECO:0007669"/>
    <property type="project" value="InterPro"/>
</dbReference>
<dbReference type="InterPro" id="IPR011698">
    <property type="entry name" value="GATase_3"/>
</dbReference>
<dbReference type="CDD" id="cd01750">
    <property type="entry name" value="GATase1_CobQ"/>
    <property type="match status" value="1"/>
</dbReference>
<dbReference type="Pfam" id="PF01656">
    <property type="entry name" value="CbiA"/>
    <property type="match status" value="1"/>
</dbReference>
<dbReference type="PANTHER" id="PTHR21343:SF1">
    <property type="entry name" value="COBYRIC ACID SYNTHASE"/>
    <property type="match status" value="1"/>
</dbReference>
<dbReference type="Gene3D" id="3.40.50.300">
    <property type="entry name" value="P-loop containing nucleotide triphosphate hydrolases"/>
    <property type="match status" value="1"/>
</dbReference>
<reference evidence="7" key="1">
    <citation type="submission" date="2019-11" db="EMBL/GenBank/DDBJ databases">
        <authorList>
            <person name="Feng L."/>
        </authorList>
    </citation>
    <scope>NUCLEOTIDE SEQUENCE</scope>
    <source>
        <strain evidence="7">AundefinedLFYP135</strain>
    </source>
</reference>
<dbReference type="SUPFAM" id="SSF52317">
    <property type="entry name" value="Class I glutamine amidotransferase-like"/>
    <property type="match status" value="1"/>
</dbReference>
<dbReference type="Pfam" id="PF07685">
    <property type="entry name" value="GATase_3"/>
    <property type="match status" value="1"/>
</dbReference>
<proteinExistence type="inferred from homology"/>
<keyword evidence="3 4" id="KW-0315">Glutamine amidotransferase</keyword>
<dbReference type="CDD" id="cd05389">
    <property type="entry name" value="CobQ_N"/>
    <property type="match status" value="1"/>
</dbReference>
<feature type="domain" description="CobB/CobQ-like glutamine amidotransferase" evidence="6">
    <location>
        <begin position="251"/>
        <end position="442"/>
    </location>
</feature>
<dbReference type="InterPro" id="IPR027417">
    <property type="entry name" value="P-loop_NTPase"/>
</dbReference>
<dbReference type="InterPro" id="IPR004459">
    <property type="entry name" value="CobQ_synth"/>
</dbReference>
<dbReference type="AlphaFoldDB" id="A0A6N2RJ37"/>
<dbReference type="NCBIfam" id="TIGR00313">
    <property type="entry name" value="cobQ"/>
    <property type="match status" value="1"/>
</dbReference>
<dbReference type="Gene3D" id="3.40.50.880">
    <property type="match status" value="1"/>
</dbReference>
<evidence type="ECO:0000256" key="3">
    <source>
        <dbReference type="ARBA" id="ARBA00022962"/>
    </source>
</evidence>
<evidence type="ECO:0000256" key="2">
    <source>
        <dbReference type="ARBA" id="ARBA00022573"/>
    </source>
</evidence>
<dbReference type="PANTHER" id="PTHR21343">
    <property type="entry name" value="DETHIOBIOTIN SYNTHETASE"/>
    <property type="match status" value="1"/>
</dbReference>
<comment type="similarity">
    <text evidence="4">Belongs to the CobB/CobQ family. CobQ subfamily.</text>
</comment>
<sequence>MAKSIMVCGTMSSAGKSFVTAGLCRVFWQDGHRAAPFKSQNMALNSFITQEGLEMGRAQVMQAQAAGIRPRVEMNPILLKPTGDRMSQVIVNGEVFGTMEAKEYYTKKQELIPHILGAYRKLEEEYDILVLEGAGSPAEINLKEQDIVNLGMAKLSRSPVVLVGDIDRGGVFASLAGTLLLLDEEERSMVKGMVINKFRGDVSILEPGLKMLEEITGVPVLGVLPYGDIDLDDEDSLSDRLTAKGKGGLVDIAVIRLPRISNFTDFNPLQMLPQVNLRYVARRQELGNPDLIILPGTKNTMADLKWMRQNGLEAAVLKHAARGGAVLGICGGYQMLGKALHDPDGVEEGGCLSGMGLLPVTTRFLNEKTRTQVTGQFRRLEGAFAGLSGRELAGYEIHMGATEGDFSPAVELTSQTGESKGDGAQAGNVLGCYVHGLFDREDVAQGLLQSLLAAKGLDPEEAKAFDLDSYREEQYDKLADLVRQNLDLPSIYRIMEEGI</sequence>
<dbReference type="InterPro" id="IPR029062">
    <property type="entry name" value="Class_I_gatase-like"/>
</dbReference>
<evidence type="ECO:0000256" key="4">
    <source>
        <dbReference type="HAMAP-Rule" id="MF_00028"/>
    </source>
</evidence>
<evidence type="ECO:0000259" key="6">
    <source>
        <dbReference type="Pfam" id="PF07685"/>
    </source>
</evidence>